<dbReference type="Pfam" id="PF03476">
    <property type="entry name" value="MOSC_N"/>
    <property type="match status" value="1"/>
</dbReference>
<dbReference type="Proteomes" id="UP000708208">
    <property type="component" value="Unassembled WGS sequence"/>
</dbReference>
<accession>A0A8J2PGB1</accession>
<dbReference type="OrthoDB" id="420046at2759"/>
<evidence type="ECO:0000313" key="2">
    <source>
        <dbReference type="EMBL" id="CAG7821188.1"/>
    </source>
</evidence>
<feature type="domain" description="Molybdenum cofactor sulfurase middle" evidence="1">
    <location>
        <begin position="6"/>
        <end position="50"/>
    </location>
</feature>
<evidence type="ECO:0000313" key="3">
    <source>
        <dbReference type="Proteomes" id="UP000708208"/>
    </source>
</evidence>
<gene>
    <name evidence="2" type="ORF">AFUS01_LOCUS31540</name>
</gene>
<evidence type="ECO:0000259" key="1">
    <source>
        <dbReference type="Pfam" id="PF03476"/>
    </source>
</evidence>
<comment type="caution">
    <text evidence="2">The sequence shown here is derived from an EMBL/GenBank/DDBJ whole genome shotgun (WGS) entry which is preliminary data.</text>
</comment>
<dbReference type="AlphaFoldDB" id="A0A8J2PGB1"/>
<feature type="non-terminal residue" evidence="2">
    <location>
        <position position="52"/>
    </location>
</feature>
<protein>
    <recommendedName>
        <fullName evidence="1">Molybdenum cofactor sulfurase middle domain-containing protein</fullName>
    </recommendedName>
</protein>
<organism evidence="2 3">
    <name type="scientific">Allacma fusca</name>
    <dbReference type="NCBI Taxonomy" id="39272"/>
    <lineage>
        <taxon>Eukaryota</taxon>
        <taxon>Metazoa</taxon>
        <taxon>Ecdysozoa</taxon>
        <taxon>Arthropoda</taxon>
        <taxon>Hexapoda</taxon>
        <taxon>Collembola</taxon>
        <taxon>Symphypleona</taxon>
        <taxon>Sminthuridae</taxon>
        <taxon>Allacma</taxon>
    </lineage>
</organism>
<dbReference type="InterPro" id="IPR005303">
    <property type="entry name" value="MOCOS_middle"/>
</dbReference>
<name>A0A8J2PGB1_9HEXA</name>
<sequence length="52" mass="6040">MWAIGSRGLLYDRDWLIVNSSGVPLTQKREPRLCQLKPNIDISNRRLVLSME</sequence>
<dbReference type="EMBL" id="CAJVCH010502689">
    <property type="protein sequence ID" value="CAG7821188.1"/>
    <property type="molecule type" value="Genomic_DNA"/>
</dbReference>
<keyword evidence="3" id="KW-1185">Reference proteome</keyword>
<proteinExistence type="predicted"/>
<reference evidence="2" key="1">
    <citation type="submission" date="2021-06" db="EMBL/GenBank/DDBJ databases">
        <authorList>
            <person name="Hodson N. C."/>
            <person name="Mongue J. A."/>
            <person name="Jaron S. K."/>
        </authorList>
    </citation>
    <scope>NUCLEOTIDE SEQUENCE</scope>
</reference>